<evidence type="ECO:0000256" key="1">
    <source>
        <dbReference type="SAM" id="Phobius"/>
    </source>
</evidence>
<feature type="transmembrane region" description="Helical" evidence="1">
    <location>
        <begin position="266"/>
        <end position="290"/>
    </location>
</feature>
<reference evidence="3" key="1">
    <citation type="journal article" date="2019" name="Int. J. Syst. Evol. Microbiol.">
        <title>The Global Catalogue of Microorganisms (GCM) 10K type strain sequencing project: providing services to taxonomists for standard genome sequencing and annotation.</title>
        <authorList>
            <consortium name="The Broad Institute Genomics Platform"/>
            <consortium name="The Broad Institute Genome Sequencing Center for Infectious Disease"/>
            <person name="Wu L."/>
            <person name="Ma J."/>
        </authorList>
    </citation>
    <scope>NUCLEOTIDE SEQUENCE [LARGE SCALE GENOMIC DNA]</scope>
    <source>
        <strain evidence="3">CGMCC 1.12449</strain>
    </source>
</reference>
<dbReference type="GO" id="GO:0051301">
    <property type="term" value="P:cell division"/>
    <property type="evidence" value="ECO:0007669"/>
    <property type="project" value="UniProtKB-KW"/>
</dbReference>
<dbReference type="PANTHER" id="PTHR47755:SF1">
    <property type="entry name" value="CELL DIVISION PROTEIN FTSX"/>
    <property type="match status" value="1"/>
</dbReference>
<dbReference type="RefSeq" id="WP_381511999.1">
    <property type="nucleotide sequence ID" value="NZ_JBHUEL010000003.1"/>
</dbReference>
<dbReference type="Proteomes" id="UP001597215">
    <property type="component" value="Unassembled WGS sequence"/>
</dbReference>
<evidence type="ECO:0000313" key="3">
    <source>
        <dbReference type="Proteomes" id="UP001597215"/>
    </source>
</evidence>
<keyword evidence="3" id="KW-1185">Reference proteome</keyword>
<sequence>MRLPFTANPHERQLIPDGRFTGPMPWVMAIMLFLSLIAAAAALALAQSARQGSESLSRQATVQILETDADARVAQQREVASLLRKQPGITAATLVPESEARALLEPWLGDIASDSGIPVPALVEVEFSNAPDAARLQSIKRDLSRIAPSVRIDGNAQWLKPWFDLIASMLWLALAIVLLLLFATGATVALAVRGALNTHKGTIEIMHMMGGTDLQVARLFQRRVALDSLFGGVLGLALAVVVILSLGERVAALEPGLLAGASVPLYGWLLLLFIPVAVTGLSMAMARWTVLSALKKML</sequence>
<keyword evidence="1" id="KW-0812">Transmembrane</keyword>
<proteinExistence type="predicted"/>
<feature type="transmembrane region" description="Helical" evidence="1">
    <location>
        <begin position="169"/>
        <end position="192"/>
    </location>
</feature>
<dbReference type="PANTHER" id="PTHR47755">
    <property type="entry name" value="CELL DIVISION PROTEIN FTSX"/>
    <property type="match status" value="1"/>
</dbReference>
<dbReference type="EMBL" id="JBHUEL010000003">
    <property type="protein sequence ID" value="MFD1766205.1"/>
    <property type="molecule type" value="Genomic_DNA"/>
</dbReference>
<gene>
    <name evidence="2" type="ORF">ACFSAG_05030</name>
</gene>
<keyword evidence="1" id="KW-1133">Transmembrane helix</keyword>
<feature type="transmembrane region" description="Helical" evidence="1">
    <location>
        <begin position="224"/>
        <end position="246"/>
    </location>
</feature>
<protein>
    <submittedName>
        <fullName evidence="2">Cell division protein FtsX</fullName>
    </submittedName>
</protein>
<keyword evidence="1" id="KW-0472">Membrane</keyword>
<keyword evidence="2" id="KW-0131">Cell cycle</keyword>
<keyword evidence="2" id="KW-0132">Cell division</keyword>
<name>A0ABW4MBH9_9SPHN</name>
<evidence type="ECO:0000313" key="2">
    <source>
        <dbReference type="EMBL" id="MFD1766205.1"/>
    </source>
</evidence>
<organism evidence="2 3">
    <name type="scientific">Sphingorhabdus buctiana</name>
    <dbReference type="NCBI Taxonomy" id="1508805"/>
    <lineage>
        <taxon>Bacteria</taxon>
        <taxon>Pseudomonadati</taxon>
        <taxon>Pseudomonadota</taxon>
        <taxon>Alphaproteobacteria</taxon>
        <taxon>Sphingomonadales</taxon>
        <taxon>Sphingomonadaceae</taxon>
        <taxon>Sphingorhabdus</taxon>
    </lineage>
</organism>
<dbReference type="InterPro" id="IPR004513">
    <property type="entry name" value="FtsX"/>
</dbReference>
<accession>A0ABW4MBH9</accession>
<comment type="caution">
    <text evidence="2">The sequence shown here is derived from an EMBL/GenBank/DDBJ whole genome shotgun (WGS) entry which is preliminary data.</text>
</comment>